<evidence type="ECO:0000313" key="4">
    <source>
        <dbReference type="Proteomes" id="UP000672934"/>
    </source>
</evidence>
<comment type="caution">
    <text evidence="3">The sequence shown here is derived from an EMBL/GenBank/DDBJ whole genome shotgun (WGS) entry which is preliminary data.</text>
</comment>
<keyword evidence="1" id="KW-1133">Transmembrane helix</keyword>
<dbReference type="RefSeq" id="WP_211949250.1">
    <property type="nucleotide sequence ID" value="NZ_CAJPUY010000016.1"/>
</dbReference>
<dbReference type="InterPro" id="IPR052516">
    <property type="entry name" value="N-heterocyclic_Hydroxylase"/>
</dbReference>
<dbReference type="InterPro" id="IPR046867">
    <property type="entry name" value="AldOxase/xan_DH_MoCoBD2"/>
</dbReference>
<sequence length="758" mass="81259">MKRRAFIFGGIGAVGAVGALVVGWTVLPVRQRLTTSAPLPTQGAEVALNGWVKIDADNSVTIMMCRSEMGQGVHTGLAMILAEELDADWSRVRVENAPPDKIFNNLQVVVDGLPFHPDDHRLVRRFADHVTRKLMREIGEIATGGSSGLSDLWMPMREAGASARAMLVSAAAQRWRVTESECRTEGGKVLHGSGRSATFGELAADAARQPMPDKVPLKEPSAFRLVGRPLHRLDAAAKTNGSARFGIDALPPRLLYASVLMCPTVGGRVKHADVSAAVAQRGVVKAFVVPPFNGGTGGVAVIADNAFRAMQALDTLKVDWDPGPAAGASSARLMARIAAALDRDDGHEYYARGDVDEVLRGAAKVINAEYRAPYLAHGAVEPINCTVQYEDHAATVWVSTQVPGIARAHAARVLDLRPDQVDLQVMMLGGGFGRRLEADFVSQAAAIAREVKGRPVQTIWTRSQDMAHDFYRPACVARLRAGLDREGRLVGWQARSAGQAIVPEMLARDFGFPRIPIDKTVAEGAYDQPYAWPAARISHTNVELPIPVGFWRSVGHSHQAFFTECFIDEMAAAAGKDPVVFRAALLEEHPRHLTVLQRVAALSGWGKPMARAADGIARARGVALHQSYGSIVGQVAEVSVAADKTIRVHRVYCVIDCGTPVNPNLIRQQAESGIIFGLSAALLQEITFADGVVQQKNFHDFPVVRMADCPAIQTEIIASAAAPLGAGEVCTPPVAPAVANALFALTGQRLRALPLKLA</sequence>
<dbReference type="Gene3D" id="3.30.365.10">
    <property type="entry name" value="Aldehyde oxidase/xanthine dehydrogenase, molybdopterin binding domain"/>
    <property type="match status" value="4"/>
</dbReference>
<dbReference type="EMBL" id="CAJPUY010000016">
    <property type="protein sequence ID" value="CAG2151094.1"/>
    <property type="molecule type" value="Genomic_DNA"/>
</dbReference>
<feature type="domain" description="Aldehyde oxidase/xanthine dehydrogenase a/b hammerhead" evidence="2">
    <location>
        <begin position="240"/>
        <end position="324"/>
    </location>
</feature>
<dbReference type="PIRSF" id="PIRSF036389">
    <property type="entry name" value="IOR_B"/>
    <property type="match status" value="1"/>
</dbReference>
<dbReference type="InterPro" id="IPR000674">
    <property type="entry name" value="Ald_Oxase/Xan_DH_a/b"/>
</dbReference>
<evidence type="ECO:0000256" key="1">
    <source>
        <dbReference type="SAM" id="Phobius"/>
    </source>
</evidence>
<keyword evidence="1" id="KW-0812">Transmembrane</keyword>
<keyword evidence="3" id="KW-0560">Oxidoreductase</keyword>
<evidence type="ECO:0000259" key="2">
    <source>
        <dbReference type="SMART" id="SM01008"/>
    </source>
</evidence>
<feature type="transmembrane region" description="Helical" evidence="1">
    <location>
        <begin position="7"/>
        <end position="27"/>
    </location>
</feature>
<keyword evidence="4" id="KW-1185">Reference proteome</keyword>
<evidence type="ECO:0000313" key="3">
    <source>
        <dbReference type="EMBL" id="CAG2151094.1"/>
    </source>
</evidence>
<dbReference type="SMART" id="SM01008">
    <property type="entry name" value="Ald_Xan_dh_C"/>
    <property type="match status" value="1"/>
</dbReference>
<dbReference type="InterPro" id="IPR008274">
    <property type="entry name" value="AldOxase/xan_DH_MoCoBD1"/>
</dbReference>
<dbReference type="EC" id="1.3.99.16" evidence="3"/>
<organism evidence="3 4">
    <name type="scientific">Cupriavidus yeoncheonensis</name>
    <dbReference type="NCBI Taxonomy" id="1462994"/>
    <lineage>
        <taxon>Bacteria</taxon>
        <taxon>Pseudomonadati</taxon>
        <taxon>Pseudomonadota</taxon>
        <taxon>Betaproteobacteria</taxon>
        <taxon>Burkholderiales</taxon>
        <taxon>Burkholderiaceae</taxon>
        <taxon>Cupriavidus</taxon>
    </lineage>
</organism>
<dbReference type="AlphaFoldDB" id="A0A916IW01"/>
<dbReference type="PANTHER" id="PTHR47495">
    <property type="entry name" value="ALDEHYDE DEHYDROGENASE"/>
    <property type="match status" value="1"/>
</dbReference>
<protein>
    <submittedName>
        <fullName evidence="3">Isoquinoline 1-oxidoreductase subunit beta</fullName>
        <ecNumber evidence="3">1.3.99.16</ecNumber>
    </submittedName>
</protein>
<dbReference type="Pfam" id="PF20256">
    <property type="entry name" value="MoCoBD_2"/>
    <property type="match status" value="2"/>
</dbReference>
<accession>A0A916IW01</accession>
<keyword evidence="1" id="KW-0472">Membrane</keyword>
<dbReference type="SUPFAM" id="SSF56003">
    <property type="entry name" value="Molybdenum cofactor-binding domain"/>
    <property type="match status" value="2"/>
</dbReference>
<dbReference type="PANTHER" id="PTHR47495:SF2">
    <property type="entry name" value="ALDEHYDE DEHYDROGENASE"/>
    <property type="match status" value="1"/>
</dbReference>
<dbReference type="Pfam" id="PF02738">
    <property type="entry name" value="MoCoBD_1"/>
    <property type="match status" value="1"/>
</dbReference>
<dbReference type="Gene3D" id="3.90.1170.50">
    <property type="entry name" value="Aldehyde oxidase/xanthine dehydrogenase, a/b hammerhead"/>
    <property type="match status" value="1"/>
</dbReference>
<dbReference type="GO" id="GO:0047121">
    <property type="term" value="F:isoquinoline 1-oxidoreductase activity"/>
    <property type="evidence" value="ECO:0007669"/>
    <property type="project" value="UniProtKB-EC"/>
</dbReference>
<reference evidence="3" key="1">
    <citation type="submission" date="2021-03" db="EMBL/GenBank/DDBJ databases">
        <authorList>
            <person name="Peeters C."/>
        </authorList>
    </citation>
    <scope>NUCLEOTIDE SEQUENCE</scope>
    <source>
        <strain evidence="3">LMG 31506</strain>
    </source>
</reference>
<dbReference type="InterPro" id="IPR037165">
    <property type="entry name" value="AldOxase/xan_DH_Mopterin-bd_sf"/>
</dbReference>
<dbReference type="InterPro" id="IPR012368">
    <property type="entry name" value="OxRdtase_Mopterin-bd_su_IorB"/>
</dbReference>
<gene>
    <name evidence="3" type="primary">iorB_3</name>
    <name evidence="3" type="ORF">LMG31506_04362</name>
</gene>
<dbReference type="Proteomes" id="UP000672934">
    <property type="component" value="Unassembled WGS sequence"/>
</dbReference>
<proteinExistence type="predicted"/>
<name>A0A916IW01_9BURK</name>